<keyword evidence="2" id="KW-0808">Transferase</keyword>
<dbReference type="GO" id="GO:0008170">
    <property type="term" value="F:N-methyltransferase activity"/>
    <property type="evidence" value="ECO:0007669"/>
    <property type="project" value="InterPro"/>
</dbReference>
<dbReference type="GO" id="GO:0003677">
    <property type="term" value="F:DNA binding"/>
    <property type="evidence" value="ECO:0007669"/>
    <property type="project" value="InterPro"/>
</dbReference>
<sequence>MPKPVTLMEQLLKTSLPRGGVVLNPFGGSGSTLMAADVTGRTACLLEVEPRWCDVILQRWEERMDRTGSP</sequence>
<evidence type="ECO:0000313" key="5">
    <source>
        <dbReference type="Proteomes" id="UP000317990"/>
    </source>
</evidence>
<protein>
    <recommendedName>
        <fullName evidence="3">DNA methylase N-4/N-6 domain-containing protein</fullName>
    </recommendedName>
</protein>
<dbReference type="Gene3D" id="3.40.50.150">
    <property type="entry name" value="Vaccinia Virus protein VP39"/>
    <property type="match status" value="1"/>
</dbReference>
<feature type="domain" description="DNA methylase N-4/N-6" evidence="3">
    <location>
        <begin position="2"/>
        <end position="56"/>
    </location>
</feature>
<keyword evidence="1" id="KW-0489">Methyltransferase</keyword>
<name>A0A524RM99_9CHRO</name>
<gene>
    <name evidence="4" type="ORF">ERJ67_08125</name>
</gene>
<dbReference type="GO" id="GO:0032259">
    <property type="term" value="P:methylation"/>
    <property type="evidence" value="ECO:0007669"/>
    <property type="project" value="UniProtKB-KW"/>
</dbReference>
<comment type="caution">
    <text evidence="4">The sequence shown here is derived from an EMBL/GenBank/DDBJ whole genome shotgun (WGS) entry which is preliminary data.</text>
</comment>
<evidence type="ECO:0000256" key="2">
    <source>
        <dbReference type="ARBA" id="ARBA00022679"/>
    </source>
</evidence>
<evidence type="ECO:0000259" key="3">
    <source>
        <dbReference type="Pfam" id="PF01555"/>
    </source>
</evidence>
<dbReference type="Proteomes" id="UP000317990">
    <property type="component" value="Unassembled WGS sequence"/>
</dbReference>
<dbReference type="SUPFAM" id="SSF53335">
    <property type="entry name" value="S-adenosyl-L-methionine-dependent methyltransferases"/>
    <property type="match status" value="1"/>
</dbReference>
<evidence type="ECO:0000313" key="4">
    <source>
        <dbReference type="EMBL" id="TGG91435.1"/>
    </source>
</evidence>
<dbReference type="AlphaFoldDB" id="A0A524RM99"/>
<dbReference type="EMBL" id="SRMO01000078">
    <property type="protein sequence ID" value="TGG91435.1"/>
    <property type="molecule type" value="Genomic_DNA"/>
</dbReference>
<proteinExistence type="predicted"/>
<organism evidence="4 5">
    <name type="scientific">Aphanocapsa feldmannii 277cV</name>
    <dbReference type="NCBI Taxonomy" id="2507553"/>
    <lineage>
        <taxon>Bacteria</taxon>
        <taxon>Bacillati</taxon>
        <taxon>Cyanobacteriota</taxon>
        <taxon>Cyanophyceae</taxon>
        <taxon>Oscillatoriophycideae</taxon>
        <taxon>Chroococcales</taxon>
        <taxon>Microcystaceae</taxon>
        <taxon>Aphanocapsa</taxon>
    </lineage>
</organism>
<dbReference type="Pfam" id="PF01555">
    <property type="entry name" value="N6_N4_Mtase"/>
    <property type="match status" value="1"/>
</dbReference>
<dbReference type="InterPro" id="IPR029063">
    <property type="entry name" value="SAM-dependent_MTases_sf"/>
</dbReference>
<dbReference type="InterPro" id="IPR002941">
    <property type="entry name" value="DNA_methylase_N4/N6"/>
</dbReference>
<accession>A0A524RM99</accession>
<evidence type="ECO:0000256" key="1">
    <source>
        <dbReference type="ARBA" id="ARBA00022603"/>
    </source>
</evidence>
<reference evidence="4 5" key="1">
    <citation type="journal article" date="2019" name="mSystems">
        <title>Life at home and on the roam: Genomic adaptions reflect the dual lifestyle of an intracellular, facultative symbiont.</title>
        <authorList>
            <person name="Burgsdorf I."/>
        </authorList>
    </citation>
    <scope>NUCLEOTIDE SEQUENCE [LARGE SCALE GENOMIC DNA]</scope>
    <source>
        <strain evidence="4">277cV</strain>
    </source>
</reference>